<evidence type="ECO:0000313" key="3">
    <source>
        <dbReference type="Proteomes" id="UP000594262"/>
    </source>
</evidence>
<dbReference type="GeneID" id="136806020"/>
<dbReference type="Proteomes" id="UP000594262">
    <property type="component" value="Unplaced"/>
</dbReference>
<dbReference type="RefSeq" id="XP_066918699.1">
    <property type="nucleotide sequence ID" value="XM_067062598.1"/>
</dbReference>
<evidence type="ECO:0000256" key="1">
    <source>
        <dbReference type="SAM" id="SignalP"/>
    </source>
</evidence>
<evidence type="ECO:0000313" key="2">
    <source>
        <dbReference type="EnsemblMetazoa" id="CLYHEMP016628.1"/>
    </source>
</evidence>
<sequence length="107" mass="12069">MAKMASKIVLSVVMVCLTMEFVVARNENLCDYNLFQDNQAVTAEINGEYDGETTMLLNYCSGSFRSCGEVSHFGQRNRCCTFAKNFCNQQPACGDYCACWREKCRGK</sequence>
<feature type="chain" id="PRO_5029906840" evidence="1">
    <location>
        <begin position="25"/>
        <end position="107"/>
    </location>
</feature>
<protein>
    <submittedName>
        <fullName evidence="2">Uncharacterized protein</fullName>
    </submittedName>
</protein>
<feature type="signal peptide" evidence="1">
    <location>
        <begin position="1"/>
        <end position="24"/>
    </location>
</feature>
<keyword evidence="3" id="KW-1185">Reference proteome</keyword>
<dbReference type="EnsemblMetazoa" id="CLYHEMT016628.1">
    <property type="protein sequence ID" value="CLYHEMP016628.1"/>
    <property type="gene ID" value="CLYHEMG016628"/>
</dbReference>
<proteinExistence type="predicted"/>
<accession>A0A7M5X2U4</accession>
<dbReference type="AlphaFoldDB" id="A0A7M5X2U4"/>
<keyword evidence="1" id="KW-0732">Signal</keyword>
<reference evidence="2" key="1">
    <citation type="submission" date="2021-01" db="UniProtKB">
        <authorList>
            <consortium name="EnsemblMetazoa"/>
        </authorList>
    </citation>
    <scope>IDENTIFICATION</scope>
</reference>
<organism evidence="2 3">
    <name type="scientific">Clytia hemisphaerica</name>
    <dbReference type="NCBI Taxonomy" id="252671"/>
    <lineage>
        <taxon>Eukaryota</taxon>
        <taxon>Metazoa</taxon>
        <taxon>Cnidaria</taxon>
        <taxon>Hydrozoa</taxon>
        <taxon>Hydroidolina</taxon>
        <taxon>Leptothecata</taxon>
        <taxon>Obeliida</taxon>
        <taxon>Clytiidae</taxon>
        <taxon>Clytia</taxon>
    </lineage>
</organism>
<name>A0A7M5X2U4_9CNID</name>